<evidence type="ECO:0000313" key="11">
    <source>
        <dbReference type="Proteomes" id="UP001244341"/>
    </source>
</evidence>
<keyword evidence="4" id="KW-0969">Cilium</keyword>
<evidence type="ECO:0000259" key="9">
    <source>
        <dbReference type="Pfam" id="PF11618"/>
    </source>
</evidence>
<evidence type="ECO:0000256" key="4">
    <source>
        <dbReference type="ARBA" id="ARBA00023069"/>
    </source>
</evidence>
<dbReference type="Pfam" id="PF00168">
    <property type="entry name" value="C2"/>
    <property type="match status" value="1"/>
</dbReference>
<comment type="subcellular location">
    <subcellularLocation>
        <location evidence="1">Cell projection</location>
        <location evidence="1">Cilium</location>
    </subcellularLocation>
</comment>
<feature type="region of interest" description="Disordered" evidence="7">
    <location>
        <begin position="81"/>
        <end position="132"/>
    </location>
</feature>
<dbReference type="InterPro" id="IPR000008">
    <property type="entry name" value="C2_dom"/>
</dbReference>
<evidence type="ECO:0000259" key="8">
    <source>
        <dbReference type="Pfam" id="PF00168"/>
    </source>
</evidence>
<evidence type="ECO:0000256" key="3">
    <source>
        <dbReference type="ARBA" id="ARBA00023054"/>
    </source>
</evidence>
<feature type="compositionally biased region" description="Low complexity" evidence="7">
    <location>
        <begin position="93"/>
        <end position="108"/>
    </location>
</feature>
<feature type="compositionally biased region" description="Basic and acidic residues" evidence="7">
    <location>
        <begin position="123"/>
        <end position="132"/>
    </location>
</feature>
<feature type="coiled-coil region" evidence="6">
    <location>
        <begin position="187"/>
        <end position="237"/>
    </location>
</feature>
<proteinExistence type="inferred from homology"/>
<sequence>MTSAGREADQESLASFQSGPISAKPTIRYAWSGNGQVDHDTYHRMVEEYRAAKQKEGKDELKIKQLAAQLARTEEAAKRALVRSDQGARGSTAQQLLDAQRQRQQLQAENSELSSKLAREKKRSSDYRAAAEEHRRRLEAALREQRSLVRKLGEAERSLGGSAAARSAARKAAAEQEYWSEEAGRRFAVQQEELVALREQNAALQQHMAAAVPADTAARYEASIKELQQLVHFYEQRLMAAGGAAAVGMDSLGAAGAPAAGQDAEGCCGSWLLETLCEGGACYLWERSSGRVMTDVPDGHWPRPVGCKASATSSIQLGCKGRLDAAFRALADALGQGQQQAVQLEQFEAAARDLLSARDAVRQGRDLAVNEALLSVRRLLRQEPRAVAAAFEQAAGQDGCLGAMQVVELLQQQHLMPDLSPREGQYLLVLLHEWDVTGSTRHSLTDVYAALQLLKLAKEAYLSERVAALEAELAHAKSSTGTVSSQQVEALRGEVARYQSRLAELENDFLSLDVVASTEVDNYDAEMRKAWFTAAAFKKRYVEHKLELDAVKATAEKMQKALDDTHSALHAEAARRMSLEEAAAVAKLEAARTKELAAAVAAERAERLKLEKDYLELQSKAFAAPGSALAEVRSLREELLAARRERAMTEAREAELRREIASLKRQMEGVSPEEHRRLVRELGEAKMRLVSCELELRAALDKLEVYRRADHAAAAAAAEGAASGAAGYAGSSLTKSLQPDESKSEAELRLELAQLRQAMALEAGELDKVRKLLDTEATISLEAKAALEEAQCALAAAKSDAMQQLAKLRRELDSRDERIRKLEAQLRGAYSGLSRAAVRASMAAPSGGDGAGVRVSRVGLGAMAAGAHTSLEDVSAGLGPHENVIEVVVTEAVLSAGAFPADASTFVVWDFFLHDSQATPQAPGTTPTYNTTVQYVVEADSFLLDYLVQQQLELELFEARGLDAVAVGAARLPLQLLLQDLEVGAALGGHRSWHHLDIVGSAGQQLGRLRVGLRVAKPMDKLLLQYKSTQSQQQEHEAAAAAQSIPADTQVVGGDINSVQQVLQQAAAQADAEPSKASFLLVSIHSCQSLVVRQQQQQAGSIDAQCPYAHYTPPGRDIGHDTAVARGPAPVFGDAASWGLLKCAAVEQALRQEQLQVAVFDDAVAGPAALIGVATVPLASLAEGIPVEGTFCLTNPVAAQPAGTIQISHILLAHMFCEDYTSAADQCTSTIAKRQGVLAFNYCVAYTVANPITLEPTPAGKALAQALAAADAGQTPRTVLPVLLASSRAPVVSDFSQVDCVATCEADLTAIWQGETGDILSQDFKLAPSADRAMNYPLGYTGTLTLTLVAAKAIANLKQHHNS</sequence>
<dbReference type="InterPro" id="IPR021656">
    <property type="entry name" value="C2-C2_1"/>
</dbReference>
<dbReference type="SUPFAM" id="SSF49562">
    <property type="entry name" value="C2 domain (Calcium/lipid-binding domain, CaLB)"/>
    <property type="match status" value="2"/>
</dbReference>
<keyword evidence="5" id="KW-0966">Cell projection</keyword>
<reference evidence="10 11" key="1">
    <citation type="submission" date="2023-05" db="EMBL/GenBank/DDBJ databases">
        <title>A 100% complete, gapless, phased diploid assembly of the Scenedesmus obliquus UTEX 3031 genome.</title>
        <authorList>
            <person name="Biondi T.C."/>
            <person name="Hanschen E.R."/>
            <person name="Kwon T."/>
            <person name="Eng W."/>
            <person name="Kruse C.P.S."/>
            <person name="Koehler S.I."/>
            <person name="Kunde Y."/>
            <person name="Gleasner C.D."/>
            <person name="You Mak K.T."/>
            <person name="Polle J."/>
            <person name="Hovde B.T."/>
            <person name="Starkenburg S.R."/>
        </authorList>
    </citation>
    <scope>NUCLEOTIDE SEQUENCE [LARGE SCALE GENOMIC DNA]</scope>
    <source>
        <strain evidence="10 11">DOE0152z</strain>
    </source>
</reference>
<gene>
    <name evidence="10" type="ORF">OEZ85_007032</name>
</gene>
<feature type="domain" description="RPGR-interacting protein 1 first C2" evidence="9">
    <location>
        <begin position="878"/>
        <end position="1018"/>
    </location>
</feature>
<name>A0ABY8TWT6_TETOB</name>
<accession>A0ABY8TWT6</accession>
<dbReference type="InterPro" id="IPR035892">
    <property type="entry name" value="C2_domain_sf"/>
</dbReference>
<dbReference type="Pfam" id="PF11618">
    <property type="entry name" value="C2-C2_1"/>
    <property type="match status" value="1"/>
</dbReference>
<evidence type="ECO:0000256" key="7">
    <source>
        <dbReference type="SAM" id="MobiDB-lite"/>
    </source>
</evidence>
<comment type="similarity">
    <text evidence="2">Belongs to the RPGRIP1 family.</text>
</comment>
<evidence type="ECO:0000313" key="10">
    <source>
        <dbReference type="EMBL" id="WIA13452.1"/>
    </source>
</evidence>
<feature type="coiled-coil region" evidence="6">
    <location>
        <begin position="600"/>
        <end position="666"/>
    </location>
</feature>
<evidence type="ECO:0000256" key="6">
    <source>
        <dbReference type="SAM" id="Coils"/>
    </source>
</evidence>
<organism evidence="10 11">
    <name type="scientific">Tetradesmus obliquus</name>
    <name type="common">Green alga</name>
    <name type="synonym">Acutodesmus obliquus</name>
    <dbReference type="NCBI Taxonomy" id="3088"/>
    <lineage>
        <taxon>Eukaryota</taxon>
        <taxon>Viridiplantae</taxon>
        <taxon>Chlorophyta</taxon>
        <taxon>core chlorophytes</taxon>
        <taxon>Chlorophyceae</taxon>
        <taxon>CS clade</taxon>
        <taxon>Sphaeropleales</taxon>
        <taxon>Scenedesmaceae</taxon>
        <taxon>Tetradesmus</taxon>
    </lineage>
</organism>
<dbReference type="InterPro" id="IPR031139">
    <property type="entry name" value="RPGRIP1_fam"/>
</dbReference>
<dbReference type="EMBL" id="CP126211">
    <property type="protein sequence ID" value="WIA13452.1"/>
    <property type="molecule type" value="Genomic_DNA"/>
</dbReference>
<evidence type="ECO:0008006" key="12">
    <source>
        <dbReference type="Google" id="ProtNLM"/>
    </source>
</evidence>
<protein>
    <recommendedName>
        <fullName evidence="12">C2 domain-containing protein</fullName>
    </recommendedName>
</protein>
<keyword evidence="3 6" id="KW-0175">Coiled coil</keyword>
<feature type="coiled-coil region" evidence="6">
    <location>
        <begin position="787"/>
        <end position="825"/>
    </location>
</feature>
<evidence type="ECO:0000256" key="1">
    <source>
        <dbReference type="ARBA" id="ARBA00004138"/>
    </source>
</evidence>
<evidence type="ECO:0000256" key="5">
    <source>
        <dbReference type="ARBA" id="ARBA00023273"/>
    </source>
</evidence>
<dbReference type="Gene3D" id="2.60.40.150">
    <property type="entry name" value="C2 domain"/>
    <property type="match status" value="1"/>
</dbReference>
<dbReference type="PANTHER" id="PTHR14240">
    <property type="entry name" value="RETINITIS PIGMENTOSA GTPASE REGULATOR-INTERACTING PROTEIN"/>
    <property type="match status" value="1"/>
</dbReference>
<dbReference type="PANTHER" id="PTHR14240:SF1">
    <property type="entry name" value="PROTEIN FANTOM-RELATED"/>
    <property type="match status" value="1"/>
</dbReference>
<keyword evidence="11" id="KW-1185">Reference proteome</keyword>
<feature type="domain" description="C2" evidence="8">
    <location>
        <begin position="1080"/>
        <end position="1193"/>
    </location>
</feature>
<dbReference type="Proteomes" id="UP001244341">
    <property type="component" value="Chromosome 4b"/>
</dbReference>
<evidence type="ECO:0000256" key="2">
    <source>
        <dbReference type="ARBA" id="ARBA00006042"/>
    </source>
</evidence>